<dbReference type="Gene3D" id="2.60.40.640">
    <property type="match status" value="1"/>
</dbReference>
<protein>
    <submittedName>
        <fullName evidence="2">7515_t:CDS:1</fullName>
    </submittedName>
</protein>
<dbReference type="InterPro" id="IPR014756">
    <property type="entry name" value="Ig_E-set"/>
</dbReference>
<dbReference type="PANTHER" id="PTHR11188:SF17">
    <property type="entry name" value="FI21816P1"/>
    <property type="match status" value="1"/>
</dbReference>
<evidence type="ECO:0000313" key="3">
    <source>
        <dbReference type="Proteomes" id="UP000789739"/>
    </source>
</evidence>
<dbReference type="GO" id="GO:0031625">
    <property type="term" value="F:ubiquitin protein ligase binding"/>
    <property type="evidence" value="ECO:0007669"/>
    <property type="project" value="TreeGrafter"/>
</dbReference>
<dbReference type="EMBL" id="CAJVPI010002195">
    <property type="protein sequence ID" value="CAG8637936.1"/>
    <property type="molecule type" value="Genomic_DNA"/>
</dbReference>
<evidence type="ECO:0000313" key="2">
    <source>
        <dbReference type="EMBL" id="CAG8637936.1"/>
    </source>
</evidence>
<dbReference type="Proteomes" id="UP000789739">
    <property type="component" value="Unassembled WGS sequence"/>
</dbReference>
<dbReference type="GO" id="GO:0005886">
    <property type="term" value="C:plasma membrane"/>
    <property type="evidence" value="ECO:0007669"/>
    <property type="project" value="TreeGrafter"/>
</dbReference>
<dbReference type="InterPro" id="IPR050357">
    <property type="entry name" value="Arrestin_domain-protein"/>
</dbReference>
<feature type="non-terminal residue" evidence="2">
    <location>
        <position position="360"/>
    </location>
</feature>
<proteinExistence type="predicted"/>
<dbReference type="InterPro" id="IPR011022">
    <property type="entry name" value="Arrestin_C-like"/>
</dbReference>
<dbReference type="Pfam" id="PF02752">
    <property type="entry name" value="Arrestin_C"/>
    <property type="match status" value="1"/>
</dbReference>
<gene>
    <name evidence="2" type="ORF">PBRASI_LOCUS9612</name>
</gene>
<dbReference type="GO" id="GO:0070086">
    <property type="term" value="P:ubiquitin-dependent endocytosis"/>
    <property type="evidence" value="ECO:0007669"/>
    <property type="project" value="TreeGrafter"/>
</dbReference>
<comment type="caution">
    <text evidence="2">The sequence shown here is derived from an EMBL/GenBank/DDBJ whole genome shotgun (WGS) entry which is preliminary data.</text>
</comment>
<accession>A0A9N9DGY1</accession>
<sequence>MSKLDIQLVEPVISFRGGPREAIGCFLRGDLIIHLQKPTKVKCIELKFMGREKIGFSEGTCPIRNGTIREEREVISHTWTFLDPVPTKLTASATRFHLLRKSNPKSIQSRLLPAGKHTYPFELLLPGDLPETIQTEHVNVEYTLEGKLMTNGIFPRRKIKKRIEIVRTIPDHLNSQGIATAREITDSFAYEISLPKLAYPIAQTVPLDVKVSPLSKHFILHGIKVEVHEKCVYHIKGRDFSTSRIVVSEALPTFDKTILSEDSIDNFFYERTLPLTLPKCSSHIHPSCDTSVLTITHQMKVVFIVSTPILAAHKMQIKVNLNVKLLSCKCTDDHDIALPNYEEDSCYCPRDPVYQRMAHL</sequence>
<dbReference type="GO" id="GO:0005829">
    <property type="term" value="C:cytosol"/>
    <property type="evidence" value="ECO:0007669"/>
    <property type="project" value="TreeGrafter"/>
</dbReference>
<dbReference type="SUPFAM" id="SSF81296">
    <property type="entry name" value="E set domains"/>
    <property type="match status" value="1"/>
</dbReference>
<evidence type="ECO:0000259" key="1">
    <source>
        <dbReference type="SMART" id="SM01017"/>
    </source>
</evidence>
<dbReference type="Pfam" id="PF00339">
    <property type="entry name" value="Arrestin_N"/>
    <property type="match status" value="1"/>
</dbReference>
<dbReference type="InterPro" id="IPR011021">
    <property type="entry name" value="Arrestin-like_N"/>
</dbReference>
<dbReference type="SMART" id="SM01017">
    <property type="entry name" value="Arrestin_C"/>
    <property type="match status" value="1"/>
</dbReference>
<dbReference type="PANTHER" id="PTHR11188">
    <property type="entry name" value="ARRESTIN DOMAIN CONTAINING PROTEIN"/>
    <property type="match status" value="1"/>
</dbReference>
<dbReference type="OrthoDB" id="2333384at2759"/>
<dbReference type="InterPro" id="IPR014752">
    <property type="entry name" value="Arrestin-like_C"/>
</dbReference>
<reference evidence="2" key="1">
    <citation type="submission" date="2021-06" db="EMBL/GenBank/DDBJ databases">
        <authorList>
            <person name="Kallberg Y."/>
            <person name="Tangrot J."/>
            <person name="Rosling A."/>
        </authorList>
    </citation>
    <scope>NUCLEOTIDE SEQUENCE</scope>
    <source>
        <strain evidence="2">BR232B</strain>
    </source>
</reference>
<keyword evidence="3" id="KW-1185">Reference proteome</keyword>
<name>A0A9N9DGY1_9GLOM</name>
<organism evidence="2 3">
    <name type="scientific">Paraglomus brasilianum</name>
    <dbReference type="NCBI Taxonomy" id="144538"/>
    <lineage>
        <taxon>Eukaryota</taxon>
        <taxon>Fungi</taxon>
        <taxon>Fungi incertae sedis</taxon>
        <taxon>Mucoromycota</taxon>
        <taxon>Glomeromycotina</taxon>
        <taxon>Glomeromycetes</taxon>
        <taxon>Paraglomerales</taxon>
        <taxon>Paraglomeraceae</taxon>
        <taxon>Paraglomus</taxon>
    </lineage>
</organism>
<feature type="domain" description="Arrestin C-terminal-like" evidence="1">
    <location>
        <begin position="184"/>
        <end position="330"/>
    </location>
</feature>
<dbReference type="AlphaFoldDB" id="A0A9N9DGY1"/>
<dbReference type="GO" id="GO:0030674">
    <property type="term" value="F:protein-macromolecule adaptor activity"/>
    <property type="evidence" value="ECO:0007669"/>
    <property type="project" value="TreeGrafter"/>
</dbReference>